<dbReference type="Gene3D" id="1.10.10.10">
    <property type="entry name" value="Winged helix-like DNA-binding domain superfamily/Winged helix DNA-binding domain"/>
    <property type="match status" value="1"/>
</dbReference>
<proteinExistence type="predicted"/>
<feature type="domain" description="HTH gntR-type" evidence="7">
    <location>
        <begin position="3"/>
        <end position="71"/>
    </location>
</feature>
<evidence type="ECO:0000256" key="4">
    <source>
        <dbReference type="ARBA" id="ARBA00023163"/>
    </source>
</evidence>
<evidence type="ECO:0000256" key="2">
    <source>
        <dbReference type="ARBA" id="ARBA00023015"/>
    </source>
</evidence>
<evidence type="ECO:0000313" key="8">
    <source>
        <dbReference type="EMBL" id="RRC98188.1"/>
    </source>
</evidence>
<name>A0A3P1SM20_9GAMM</name>
<evidence type="ECO:0000256" key="1">
    <source>
        <dbReference type="ARBA" id="ARBA00022491"/>
    </source>
</evidence>
<dbReference type="SMART" id="SM00895">
    <property type="entry name" value="FCD"/>
    <property type="match status" value="1"/>
</dbReference>
<dbReference type="SMART" id="SM00345">
    <property type="entry name" value="HTH_GNTR"/>
    <property type="match status" value="1"/>
</dbReference>
<dbReference type="GO" id="GO:0003700">
    <property type="term" value="F:DNA-binding transcription factor activity"/>
    <property type="evidence" value="ECO:0007669"/>
    <property type="project" value="InterPro"/>
</dbReference>
<dbReference type="EMBL" id="RQXV01000008">
    <property type="protein sequence ID" value="RRC98188.1"/>
    <property type="molecule type" value="Genomic_DNA"/>
</dbReference>
<evidence type="ECO:0000256" key="6">
    <source>
        <dbReference type="ARBA" id="ARBA00039592"/>
    </source>
</evidence>
<dbReference type="Proteomes" id="UP000267535">
    <property type="component" value="Unassembled WGS sequence"/>
</dbReference>
<dbReference type="PROSITE" id="PS50949">
    <property type="entry name" value="HTH_GNTR"/>
    <property type="match status" value="1"/>
</dbReference>
<dbReference type="PRINTS" id="PR00035">
    <property type="entry name" value="HTHGNTR"/>
</dbReference>
<accession>A0A3P1SM20</accession>
<evidence type="ECO:0000259" key="7">
    <source>
        <dbReference type="PROSITE" id="PS50949"/>
    </source>
</evidence>
<keyword evidence="2" id="KW-0805">Transcription regulation</keyword>
<sequence length="231" mass="26476">MSESLSENLLLSLKESLYSGELLPGAELQSQRRMSESYGMSRSTVREAIGQLEAEGYIDIRHGGKTRVNNLLEPHFNMPLEGIGGLGDNPEFQRQVLDVRAMLEGEAAFYAASRATDQQLQALDQEYQLMQQRGQRETTLEKAKEDLRFHMMIAESSHHLLIISFSQLFYTRFFNAIYGVLDRTLKRFGRYPDGIRLQHSAIHQAIMARDADTARKTAVEHILYTRRHLEE</sequence>
<gene>
    <name evidence="8" type="ORF">EHS89_13900</name>
</gene>
<dbReference type="OrthoDB" id="5450856at2"/>
<dbReference type="InterPro" id="IPR008920">
    <property type="entry name" value="TF_FadR/GntR_C"/>
</dbReference>
<dbReference type="SUPFAM" id="SSF48008">
    <property type="entry name" value="GntR ligand-binding domain-like"/>
    <property type="match status" value="1"/>
</dbReference>
<keyword evidence="9" id="KW-1185">Reference proteome</keyword>
<dbReference type="InterPro" id="IPR036390">
    <property type="entry name" value="WH_DNA-bd_sf"/>
</dbReference>
<dbReference type="CDD" id="cd07377">
    <property type="entry name" value="WHTH_GntR"/>
    <property type="match status" value="1"/>
</dbReference>
<keyword evidence="1" id="KW-0678">Repressor</keyword>
<keyword evidence="4" id="KW-0804">Transcription</keyword>
<dbReference type="AlphaFoldDB" id="A0A3P1SM20"/>
<dbReference type="SUPFAM" id="SSF46785">
    <property type="entry name" value="Winged helix' DNA-binding domain"/>
    <property type="match status" value="1"/>
</dbReference>
<evidence type="ECO:0000256" key="3">
    <source>
        <dbReference type="ARBA" id="ARBA00023125"/>
    </source>
</evidence>
<dbReference type="Pfam" id="PF07729">
    <property type="entry name" value="FCD"/>
    <property type="match status" value="1"/>
</dbReference>
<organism evidence="8 9">
    <name type="scientific">Amphritea balenae</name>
    <dbReference type="NCBI Taxonomy" id="452629"/>
    <lineage>
        <taxon>Bacteria</taxon>
        <taxon>Pseudomonadati</taxon>
        <taxon>Pseudomonadota</taxon>
        <taxon>Gammaproteobacteria</taxon>
        <taxon>Oceanospirillales</taxon>
        <taxon>Oceanospirillaceae</taxon>
        <taxon>Amphritea</taxon>
    </lineage>
</organism>
<evidence type="ECO:0000256" key="5">
    <source>
        <dbReference type="ARBA" id="ARBA00037357"/>
    </source>
</evidence>
<evidence type="ECO:0000313" key="9">
    <source>
        <dbReference type="Proteomes" id="UP000267535"/>
    </source>
</evidence>
<dbReference type="PANTHER" id="PTHR43537:SF34">
    <property type="entry name" value="PYRUVATE DEHYDROGENASE COMPLEX REPRESSOR"/>
    <property type="match status" value="1"/>
</dbReference>
<dbReference type="InterPro" id="IPR000524">
    <property type="entry name" value="Tscrpt_reg_HTH_GntR"/>
</dbReference>
<dbReference type="PANTHER" id="PTHR43537">
    <property type="entry name" value="TRANSCRIPTIONAL REGULATOR, GNTR FAMILY"/>
    <property type="match status" value="1"/>
</dbReference>
<dbReference type="InterPro" id="IPR036388">
    <property type="entry name" value="WH-like_DNA-bd_sf"/>
</dbReference>
<comment type="caution">
    <text evidence="8">The sequence shown here is derived from an EMBL/GenBank/DDBJ whole genome shotgun (WGS) entry which is preliminary data.</text>
</comment>
<reference evidence="8 9" key="1">
    <citation type="submission" date="2018-11" db="EMBL/GenBank/DDBJ databases">
        <title>The draft genome sequence of Amphritea balenae JAMM 1525T.</title>
        <authorList>
            <person name="Fang Z."/>
            <person name="Zhang Y."/>
            <person name="Han X."/>
        </authorList>
    </citation>
    <scope>NUCLEOTIDE SEQUENCE [LARGE SCALE GENOMIC DNA]</scope>
    <source>
        <strain evidence="8 9">JAMM 1525</strain>
    </source>
</reference>
<dbReference type="Gene3D" id="1.20.120.530">
    <property type="entry name" value="GntR ligand-binding domain-like"/>
    <property type="match status" value="1"/>
</dbReference>
<dbReference type="Pfam" id="PF00392">
    <property type="entry name" value="GntR"/>
    <property type="match status" value="1"/>
</dbReference>
<protein>
    <recommendedName>
        <fullName evidence="6">Pyruvate dehydrogenase complex repressor</fullName>
    </recommendedName>
</protein>
<dbReference type="InterPro" id="IPR011711">
    <property type="entry name" value="GntR_C"/>
</dbReference>
<comment type="function">
    <text evidence="5">Transcriptional repressor for the pyruvate dehydrogenase complex genes aceEF and lpd.</text>
</comment>
<dbReference type="GO" id="GO:0003677">
    <property type="term" value="F:DNA binding"/>
    <property type="evidence" value="ECO:0007669"/>
    <property type="project" value="UniProtKB-KW"/>
</dbReference>
<keyword evidence="3" id="KW-0238">DNA-binding</keyword>
<dbReference type="RefSeq" id="WP_124926768.1">
    <property type="nucleotide sequence ID" value="NZ_BMOH01000007.1"/>
</dbReference>